<dbReference type="AlphaFoldDB" id="Q69TV9"/>
<reference evidence="4" key="3">
    <citation type="journal article" date="2005" name="Nature">
        <title>The map-based sequence of the rice genome.</title>
        <authorList>
            <consortium name="International rice genome sequencing project (IRGSP)"/>
            <person name="Matsumoto T."/>
            <person name="Wu J."/>
            <person name="Kanamori H."/>
            <person name="Katayose Y."/>
            <person name="Fujisawa M."/>
            <person name="Namiki N."/>
            <person name="Mizuno H."/>
            <person name="Yamamoto K."/>
            <person name="Antonio B.A."/>
            <person name="Baba T."/>
            <person name="Sakata K."/>
            <person name="Nagamura Y."/>
            <person name="Aoki H."/>
            <person name="Arikawa K."/>
            <person name="Arita K."/>
            <person name="Bito T."/>
            <person name="Chiden Y."/>
            <person name="Fujitsuka N."/>
            <person name="Fukunaka R."/>
            <person name="Hamada M."/>
            <person name="Harada C."/>
            <person name="Hayashi A."/>
            <person name="Hijishita S."/>
            <person name="Honda M."/>
            <person name="Hosokawa S."/>
            <person name="Ichikawa Y."/>
            <person name="Idonuma A."/>
            <person name="Iijima M."/>
            <person name="Ikeda M."/>
            <person name="Ikeno M."/>
            <person name="Ito K."/>
            <person name="Ito S."/>
            <person name="Ito T."/>
            <person name="Ito Y."/>
            <person name="Ito Y."/>
            <person name="Iwabuchi A."/>
            <person name="Kamiya K."/>
            <person name="Karasawa W."/>
            <person name="Kurita K."/>
            <person name="Katagiri S."/>
            <person name="Kikuta A."/>
            <person name="Kobayashi H."/>
            <person name="Kobayashi N."/>
            <person name="Machita K."/>
            <person name="Maehara T."/>
            <person name="Masukawa M."/>
            <person name="Mizubayashi T."/>
            <person name="Mukai Y."/>
            <person name="Nagasaki H."/>
            <person name="Nagata Y."/>
            <person name="Naito S."/>
            <person name="Nakashima M."/>
            <person name="Nakama Y."/>
            <person name="Nakamichi Y."/>
            <person name="Nakamura M."/>
            <person name="Meguro A."/>
            <person name="Negishi M."/>
            <person name="Ohta I."/>
            <person name="Ohta T."/>
            <person name="Okamoto M."/>
            <person name="Ono N."/>
            <person name="Saji S."/>
            <person name="Sakaguchi M."/>
            <person name="Sakai K."/>
            <person name="Shibata M."/>
            <person name="Shimokawa T."/>
            <person name="Song J."/>
            <person name="Takazaki Y."/>
            <person name="Terasawa K."/>
            <person name="Tsugane M."/>
            <person name="Tsuji K."/>
            <person name="Ueda S."/>
            <person name="Waki K."/>
            <person name="Yamagata H."/>
            <person name="Yamamoto M."/>
            <person name="Yamamoto S."/>
            <person name="Yamane H."/>
            <person name="Yoshiki S."/>
            <person name="Yoshihara R."/>
            <person name="Yukawa K."/>
            <person name="Zhong H."/>
            <person name="Yano M."/>
            <person name="Yuan Q."/>
            <person name="Ouyang S."/>
            <person name="Liu J."/>
            <person name="Jones K.M."/>
            <person name="Gansberger K."/>
            <person name="Moffat K."/>
            <person name="Hill J."/>
            <person name="Bera J."/>
            <person name="Fadrosh D."/>
            <person name="Jin S."/>
            <person name="Johri S."/>
            <person name="Kim M."/>
            <person name="Overton L."/>
            <person name="Reardon M."/>
            <person name="Tsitrin T."/>
            <person name="Vuong H."/>
            <person name="Weaver B."/>
            <person name="Ciecko A."/>
            <person name="Tallon L."/>
            <person name="Jackson J."/>
            <person name="Pai G."/>
            <person name="Aken S.V."/>
            <person name="Utterback T."/>
            <person name="Reidmuller S."/>
            <person name="Feldblyum T."/>
            <person name="Hsiao J."/>
            <person name="Zismann V."/>
            <person name="Iobst S."/>
            <person name="de Vazeille A.R."/>
            <person name="Buell C.R."/>
            <person name="Ying K."/>
            <person name="Li Y."/>
            <person name="Lu T."/>
            <person name="Huang Y."/>
            <person name="Zhao Q."/>
            <person name="Feng Q."/>
            <person name="Zhang L."/>
            <person name="Zhu J."/>
            <person name="Weng Q."/>
            <person name="Mu J."/>
            <person name="Lu Y."/>
            <person name="Fan D."/>
            <person name="Liu Y."/>
            <person name="Guan J."/>
            <person name="Zhang Y."/>
            <person name="Yu S."/>
            <person name="Liu X."/>
            <person name="Zhang Y."/>
            <person name="Hong G."/>
            <person name="Han B."/>
            <person name="Choisne N."/>
            <person name="Demange N."/>
            <person name="Orjeda G."/>
            <person name="Samain S."/>
            <person name="Cattolico L."/>
            <person name="Pelletier E."/>
            <person name="Couloux A."/>
            <person name="Segurens B."/>
            <person name="Wincker P."/>
            <person name="D'Hont A."/>
            <person name="Scarpelli C."/>
            <person name="Weissenbach J."/>
            <person name="Salanoubat M."/>
            <person name="Quetier F."/>
            <person name="Yu Y."/>
            <person name="Kim H.R."/>
            <person name="Rambo T."/>
            <person name="Currie J."/>
            <person name="Collura K."/>
            <person name="Luo M."/>
            <person name="Yang T."/>
            <person name="Ammiraju J.S.S."/>
            <person name="Engler F."/>
            <person name="Soderlund C."/>
            <person name="Wing R.A."/>
            <person name="Palmer L.E."/>
            <person name="de la Bastide M."/>
            <person name="Spiegel L."/>
            <person name="Nascimento L."/>
            <person name="Zutavern T."/>
            <person name="O'Shaughnessy A."/>
            <person name="Dike S."/>
            <person name="Dedhia N."/>
            <person name="Preston R."/>
            <person name="Balija V."/>
            <person name="McCombie W.R."/>
            <person name="Chow T."/>
            <person name="Chen H."/>
            <person name="Chung M."/>
            <person name="Chen C."/>
            <person name="Shaw J."/>
            <person name="Wu H."/>
            <person name="Hsiao K."/>
            <person name="Chao Y."/>
            <person name="Chu M."/>
            <person name="Cheng C."/>
            <person name="Hour A."/>
            <person name="Lee P."/>
            <person name="Lin S."/>
            <person name="Lin Y."/>
            <person name="Liou J."/>
            <person name="Liu S."/>
            <person name="Hsing Y."/>
            <person name="Raghuvanshi S."/>
            <person name="Mohanty A."/>
            <person name="Bharti A.K."/>
            <person name="Gaur A."/>
            <person name="Gupta V."/>
            <person name="Kumar D."/>
            <person name="Ravi V."/>
            <person name="Vij S."/>
            <person name="Kapur A."/>
            <person name="Khurana P."/>
            <person name="Khurana P."/>
            <person name="Khurana J.P."/>
            <person name="Tyagi A.K."/>
            <person name="Gaikwad K."/>
            <person name="Singh A."/>
            <person name="Dalal V."/>
            <person name="Srivastava S."/>
            <person name="Dixit A."/>
            <person name="Pal A.K."/>
            <person name="Ghazi I.A."/>
            <person name="Yadav M."/>
            <person name="Pandit A."/>
            <person name="Bhargava A."/>
            <person name="Sureshbabu K."/>
            <person name="Batra K."/>
            <person name="Sharma T.R."/>
            <person name="Mohapatra T."/>
            <person name="Singh N.K."/>
            <person name="Messing J."/>
            <person name="Nelson A.B."/>
            <person name="Fuks G."/>
            <person name="Kavchok S."/>
            <person name="Keizer G."/>
            <person name="Linton E."/>
            <person name="Llaca V."/>
            <person name="Song R."/>
            <person name="Tanyolac B."/>
            <person name="Young S."/>
            <person name="Ho-Il K."/>
            <person name="Hahn J.H."/>
            <person name="Sangsakoo G."/>
            <person name="Vanavichit A."/>
            <person name="de Mattos Luiz.A.T."/>
            <person name="Zimmer P.D."/>
            <person name="Malone G."/>
            <person name="Dellagostin O."/>
            <person name="de Oliveira A.C."/>
            <person name="Bevan M."/>
            <person name="Bancroft I."/>
            <person name="Minx P."/>
            <person name="Cordum H."/>
            <person name="Wilson R."/>
            <person name="Cheng Z."/>
            <person name="Jin W."/>
            <person name="Jiang J."/>
            <person name="Leong S.A."/>
            <person name="Iwama H."/>
            <person name="Gojobori T."/>
            <person name="Itoh T."/>
            <person name="Niimura Y."/>
            <person name="Fujii Y."/>
            <person name="Habara T."/>
            <person name="Sakai H."/>
            <person name="Sato Y."/>
            <person name="Wilson G."/>
            <person name="Kumar K."/>
            <person name="McCouch S."/>
            <person name="Juretic N."/>
            <person name="Hoen D."/>
            <person name="Wright S."/>
            <person name="Bruskiewich R."/>
            <person name="Bureau T."/>
            <person name="Miyao A."/>
            <person name="Hirochika H."/>
            <person name="Nishikawa T."/>
            <person name="Kadowaki K."/>
            <person name="Sugiura M."/>
            <person name="Burr B."/>
            <person name="Sasaki T."/>
        </authorList>
    </citation>
    <scope>NUCLEOTIDE SEQUENCE [LARGE SCALE GENOMIC DNA]</scope>
    <source>
        <strain evidence="4">cv. Nipponbare</strain>
    </source>
</reference>
<evidence type="ECO:0000313" key="2">
    <source>
        <dbReference type="EMBL" id="BAD35177.1"/>
    </source>
</evidence>
<name>Q69TV9_ORYSJ</name>
<dbReference type="Proteomes" id="UP000000763">
    <property type="component" value="Chromosome 6"/>
</dbReference>
<protein>
    <submittedName>
        <fullName evidence="3">Uncharacterized protein</fullName>
    </submittedName>
</protein>
<accession>Q69TV9</accession>
<dbReference type="EMBL" id="AP004687">
    <property type="protein sequence ID" value="BAD35718.1"/>
    <property type="molecule type" value="Genomic_DNA"/>
</dbReference>
<evidence type="ECO:0000313" key="4">
    <source>
        <dbReference type="Proteomes" id="UP000000763"/>
    </source>
</evidence>
<evidence type="ECO:0000256" key="1">
    <source>
        <dbReference type="SAM" id="MobiDB-lite"/>
    </source>
</evidence>
<proteinExistence type="predicted"/>
<reference evidence="3" key="2">
    <citation type="submission" date="2002-01" db="EMBL/GenBank/DDBJ databases">
        <title>Oryza sativa nipponbare(GA3) genomic DNA, chromosome 6, PAC clone:P0021C04.</title>
        <authorList>
            <person name="Sasaki T."/>
            <person name="Matsumoto T."/>
            <person name="Yamamoto K."/>
        </authorList>
    </citation>
    <scope>NUCLEOTIDE SEQUENCE</scope>
</reference>
<sequence length="88" mass="9819">MAQRAFGPARHSPRRVEPCLGRECGTWAGTARPGASVGPCRPDKPRPRHGRAWAMPCPVAHIAIYIYRTPRRDPIRTRASWLGYSPTT</sequence>
<reference evidence="4" key="4">
    <citation type="journal article" date="2008" name="Nucleic Acids Res.">
        <title>The rice annotation project database (RAP-DB): 2008 update.</title>
        <authorList>
            <consortium name="The rice annotation project (RAP)"/>
        </authorList>
    </citation>
    <scope>GENOME REANNOTATION</scope>
    <source>
        <strain evidence="4">cv. Nipponbare</strain>
    </source>
</reference>
<organism evidence="3 4">
    <name type="scientific">Oryza sativa subsp. japonica</name>
    <name type="common">Rice</name>
    <dbReference type="NCBI Taxonomy" id="39947"/>
    <lineage>
        <taxon>Eukaryota</taxon>
        <taxon>Viridiplantae</taxon>
        <taxon>Streptophyta</taxon>
        <taxon>Embryophyta</taxon>
        <taxon>Tracheophyta</taxon>
        <taxon>Spermatophyta</taxon>
        <taxon>Magnoliopsida</taxon>
        <taxon>Liliopsida</taxon>
        <taxon>Poales</taxon>
        <taxon>Poaceae</taxon>
        <taxon>BOP clade</taxon>
        <taxon>Oryzoideae</taxon>
        <taxon>Oryzeae</taxon>
        <taxon>Oryzinae</taxon>
        <taxon>Oryza</taxon>
        <taxon>Oryza sativa</taxon>
    </lineage>
</organism>
<gene>
    <name evidence="3" type="ORF">P0021C04.33</name>
    <name evidence="2" type="ORF">P0701E03.10</name>
</gene>
<reference evidence="2" key="1">
    <citation type="submission" date="2001-03" db="EMBL/GenBank/DDBJ databases">
        <title>Oryza sativa nipponbare(GA3) genomic DNA, chromosome 6, PAC clone:P0701E03.</title>
        <authorList>
            <person name="Sasaki T."/>
            <person name="Matsumoto T."/>
            <person name="Yamamoto K."/>
        </authorList>
    </citation>
    <scope>NUCLEOTIDE SEQUENCE</scope>
</reference>
<feature type="region of interest" description="Disordered" evidence="1">
    <location>
        <begin position="31"/>
        <end position="51"/>
    </location>
</feature>
<evidence type="ECO:0000313" key="3">
    <source>
        <dbReference type="EMBL" id="BAD35718.1"/>
    </source>
</evidence>
<dbReference type="EMBL" id="AP003458">
    <property type="protein sequence ID" value="BAD35177.1"/>
    <property type="molecule type" value="Genomic_DNA"/>
</dbReference>